<organism evidence="11 12">
    <name type="scientific">Eptatretus burgeri</name>
    <name type="common">Inshore hagfish</name>
    <dbReference type="NCBI Taxonomy" id="7764"/>
    <lineage>
        <taxon>Eukaryota</taxon>
        <taxon>Metazoa</taxon>
        <taxon>Chordata</taxon>
        <taxon>Craniata</taxon>
        <taxon>Vertebrata</taxon>
        <taxon>Cyclostomata</taxon>
        <taxon>Myxini</taxon>
        <taxon>Myxiniformes</taxon>
        <taxon>Myxinidae</taxon>
        <taxon>Eptatretinae</taxon>
        <taxon>Eptatretus</taxon>
    </lineage>
</organism>
<dbReference type="GO" id="GO:0071880">
    <property type="term" value="P:adenylate cyclase-activating adrenergic receptor signaling pathway"/>
    <property type="evidence" value="ECO:0007669"/>
    <property type="project" value="TreeGrafter"/>
</dbReference>
<evidence type="ECO:0000313" key="11">
    <source>
        <dbReference type="Ensembl" id="ENSEBUP00000006321.1"/>
    </source>
</evidence>
<dbReference type="Gene3D" id="1.20.1070.10">
    <property type="entry name" value="Rhodopsin 7-helix transmembrane proteins"/>
    <property type="match status" value="1"/>
</dbReference>
<feature type="transmembrane region" description="Helical" evidence="9">
    <location>
        <begin position="64"/>
        <end position="85"/>
    </location>
</feature>
<evidence type="ECO:0000313" key="12">
    <source>
        <dbReference type="Proteomes" id="UP000694388"/>
    </source>
</evidence>
<dbReference type="GO" id="GO:0004930">
    <property type="term" value="F:G protein-coupled receptor activity"/>
    <property type="evidence" value="ECO:0007669"/>
    <property type="project" value="UniProtKB-KW"/>
</dbReference>
<evidence type="ECO:0000256" key="4">
    <source>
        <dbReference type="ARBA" id="ARBA00022989"/>
    </source>
</evidence>
<protein>
    <recommendedName>
        <fullName evidence="10">G-protein coupled receptors family 1 profile domain-containing protein</fullName>
    </recommendedName>
</protein>
<evidence type="ECO:0000256" key="2">
    <source>
        <dbReference type="ARBA" id="ARBA00022475"/>
    </source>
</evidence>
<name>A0A8C4NGB8_EPTBU</name>
<keyword evidence="8" id="KW-0807">Transducer</keyword>
<dbReference type="InterPro" id="IPR000276">
    <property type="entry name" value="GPCR_Rhodpsn"/>
</dbReference>
<evidence type="ECO:0000259" key="10">
    <source>
        <dbReference type="PROSITE" id="PS50262"/>
    </source>
</evidence>
<dbReference type="GO" id="GO:0043410">
    <property type="term" value="P:positive regulation of MAPK cascade"/>
    <property type="evidence" value="ECO:0007669"/>
    <property type="project" value="TreeGrafter"/>
</dbReference>
<keyword evidence="3 9" id="KW-0812">Transmembrane</keyword>
<evidence type="ECO:0000256" key="5">
    <source>
        <dbReference type="ARBA" id="ARBA00023040"/>
    </source>
</evidence>
<dbReference type="PROSITE" id="PS50262">
    <property type="entry name" value="G_PROTEIN_RECEP_F1_2"/>
    <property type="match status" value="1"/>
</dbReference>
<evidence type="ECO:0000256" key="1">
    <source>
        <dbReference type="ARBA" id="ARBA00004651"/>
    </source>
</evidence>
<keyword evidence="5" id="KW-0297">G-protein coupled receptor</keyword>
<dbReference type="PANTHER" id="PTHR24248:SF195">
    <property type="entry name" value="D(1) DOPAMINE RECEPTOR-LIKE"/>
    <property type="match status" value="1"/>
</dbReference>
<reference evidence="11" key="1">
    <citation type="submission" date="2025-08" db="UniProtKB">
        <authorList>
            <consortium name="Ensembl"/>
        </authorList>
    </citation>
    <scope>IDENTIFICATION</scope>
</reference>
<evidence type="ECO:0000256" key="6">
    <source>
        <dbReference type="ARBA" id="ARBA00023136"/>
    </source>
</evidence>
<keyword evidence="12" id="KW-1185">Reference proteome</keyword>
<keyword evidence="4 9" id="KW-1133">Transmembrane helix</keyword>
<dbReference type="InterPro" id="IPR017452">
    <property type="entry name" value="GPCR_Rhodpsn_7TM"/>
</dbReference>
<keyword evidence="6 9" id="KW-0472">Membrane</keyword>
<dbReference type="AlphaFoldDB" id="A0A8C4NGB8"/>
<evidence type="ECO:0000256" key="8">
    <source>
        <dbReference type="ARBA" id="ARBA00023224"/>
    </source>
</evidence>
<evidence type="ECO:0000256" key="3">
    <source>
        <dbReference type="ARBA" id="ARBA00022692"/>
    </source>
</evidence>
<accession>A0A8C4NGB8</accession>
<feature type="transmembrane region" description="Helical" evidence="9">
    <location>
        <begin position="112"/>
        <end position="133"/>
    </location>
</feature>
<evidence type="ECO:0000256" key="9">
    <source>
        <dbReference type="SAM" id="Phobius"/>
    </source>
</evidence>
<reference evidence="11" key="2">
    <citation type="submission" date="2025-09" db="UniProtKB">
        <authorList>
            <consortium name="Ensembl"/>
        </authorList>
    </citation>
    <scope>IDENTIFICATION</scope>
</reference>
<feature type="transmembrane region" description="Helical" evidence="9">
    <location>
        <begin position="12"/>
        <end position="43"/>
    </location>
</feature>
<dbReference type="PRINTS" id="PR00237">
    <property type="entry name" value="GPCRRHODOPSN"/>
</dbReference>
<dbReference type="GeneTree" id="ENSGT00940000158663"/>
<feature type="domain" description="G-protein coupled receptors family 1 profile" evidence="10">
    <location>
        <begin position="1"/>
        <end position="191"/>
    </location>
</feature>
<proteinExistence type="predicted"/>
<dbReference type="Pfam" id="PF00001">
    <property type="entry name" value="7tm_1"/>
    <property type="match status" value="1"/>
</dbReference>
<dbReference type="OMA" id="MANEMYI"/>
<dbReference type="Proteomes" id="UP000694388">
    <property type="component" value="Unplaced"/>
</dbReference>
<comment type="subcellular location">
    <subcellularLocation>
        <location evidence="1">Cell membrane</location>
        <topology evidence="1">Multi-pass membrane protein</topology>
    </subcellularLocation>
</comment>
<keyword evidence="7" id="KW-0675">Receptor</keyword>
<dbReference type="PRINTS" id="PR01102">
    <property type="entry name" value="5HT6RECEPTR"/>
</dbReference>
<sequence length="191" mass="21822">MPPSTSLILSNVWLFGSMACILWSILEVLCITVTINTFCLIAIDRYMAVTRPLHYPVIVTINRSRLSIILVWFLASAISFFPIALGWWKSDLPAAQTCYDDDECCDLMANEMYIIVSSIFAFFLPLGIMLFVYHRILKEANHQVAKISRMTIRAIQANSVMAVKEKNRFHMKGQRGFWMLSIALGAFILCW</sequence>
<dbReference type="PANTHER" id="PTHR24248">
    <property type="entry name" value="ADRENERGIC RECEPTOR-RELATED G-PROTEIN COUPLED RECEPTOR"/>
    <property type="match status" value="1"/>
</dbReference>
<keyword evidence="2" id="KW-1003">Cell membrane</keyword>
<evidence type="ECO:0000256" key="7">
    <source>
        <dbReference type="ARBA" id="ARBA00023170"/>
    </source>
</evidence>
<dbReference type="SUPFAM" id="SSF81321">
    <property type="entry name" value="Family A G protein-coupled receptor-like"/>
    <property type="match status" value="1"/>
</dbReference>
<dbReference type="Ensembl" id="ENSEBUT00000006775.1">
    <property type="protein sequence ID" value="ENSEBUP00000006321.1"/>
    <property type="gene ID" value="ENSEBUG00000004197.1"/>
</dbReference>
<dbReference type="GO" id="GO:0005886">
    <property type="term" value="C:plasma membrane"/>
    <property type="evidence" value="ECO:0007669"/>
    <property type="project" value="UniProtKB-SubCell"/>
</dbReference>